<organism evidence="1 2">
    <name type="scientific">Peribacillus muralis</name>
    <dbReference type="NCBI Taxonomy" id="264697"/>
    <lineage>
        <taxon>Bacteria</taxon>
        <taxon>Bacillati</taxon>
        <taxon>Bacillota</taxon>
        <taxon>Bacilli</taxon>
        <taxon>Bacillales</taxon>
        <taxon>Bacillaceae</taxon>
        <taxon>Peribacillus</taxon>
    </lineage>
</organism>
<sequence>MRFLRLFVLCIPFYFSFTGTIYASNDSKEFERFLSDMGYTSVHQALQESNKHFNHTISLPIQLPPVPFTHYYGRFNNLEGSVNDGFEAEYMNKALSENHYAIRVRPVENKVKIREGNIDRTFKLNDGKTAIYSTKASGVINFLLFEKDGWQYMLSVDKRISNKVTSEILVEIANSIK</sequence>
<accession>A0A1B3XTN6</accession>
<evidence type="ECO:0000313" key="2">
    <source>
        <dbReference type="Proteomes" id="UP000077926"/>
    </source>
</evidence>
<dbReference type="EMBL" id="CP017080">
    <property type="protein sequence ID" value="AOH56579.1"/>
    <property type="molecule type" value="Genomic_DNA"/>
</dbReference>
<evidence type="ECO:0008006" key="3">
    <source>
        <dbReference type="Google" id="ProtNLM"/>
    </source>
</evidence>
<name>A0A1B3XTN6_9BACI</name>
<dbReference type="OrthoDB" id="2437594at2"/>
<dbReference type="KEGG" id="bmur:ABE28_019605"/>
<gene>
    <name evidence="1" type="ORF">ABE28_019605</name>
</gene>
<keyword evidence="2" id="KW-1185">Reference proteome</keyword>
<proteinExistence type="predicted"/>
<reference evidence="1 2" key="1">
    <citation type="submission" date="2016-08" db="EMBL/GenBank/DDBJ databases">
        <title>Complete genome sequence of Bacillus muralis G25-68, a strain with toxicity to nematodes.</title>
        <authorList>
            <person name="Zheng Z."/>
        </authorList>
    </citation>
    <scope>NUCLEOTIDE SEQUENCE [LARGE SCALE GENOMIC DNA]</scope>
    <source>
        <strain evidence="1 2">G25-68</strain>
    </source>
</reference>
<dbReference type="AlphaFoldDB" id="A0A1B3XTN6"/>
<protein>
    <recommendedName>
        <fullName evidence="3">DUF4367 domain-containing protein</fullName>
    </recommendedName>
</protein>
<evidence type="ECO:0000313" key="1">
    <source>
        <dbReference type="EMBL" id="AOH56579.1"/>
    </source>
</evidence>
<dbReference type="Proteomes" id="UP000077926">
    <property type="component" value="Chromosome"/>
</dbReference>